<accession>A0A0F9UL61</accession>
<evidence type="ECO:0000313" key="1">
    <source>
        <dbReference type="EMBL" id="KKN61926.1"/>
    </source>
</evidence>
<protein>
    <submittedName>
        <fullName evidence="1">Uncharacterized protein</fullName>
    </submittedName>
</protein>
<name>A0A0F9UL61_9ZZZZ</name>
<proteinExistence type="predicted"/>
<comment type="caution">
    <text evidence="1">The sequence shown here is derived from an EMBL/GenBank/DDBJ whole genome shotgun (WGS) entry which is preliminary data.</text>
</comment>
<reference evidence="1" key="1">
    <citation type="journal article" date="2015" name="Nature">
        <title>Complex archaea that bridge the gap between prokaryotes and eukaryotes.</title>
        <authorList>
            <person name="Spang A."/>
            <person name="Saw J.H."/>
            <person name="Jorgensen S.L."/>
            <person name="Zaremba-Niedzwiedzka K."/>
            <person name="Martijn J."/>
            <person name="Lind A.E."/>
            <person name="van Eijk R."/>
            <person name="Schleper C."/>
            <person name="Guy L."/>
            <person name="Ettema T.J."/>
        </authorList>
    </citation>
    <scope>NUCLEOTIDE SEQUENCE</scope>
</reference>
<gene>
    <name evidence="1" type="ORF">LCGC14_0516950</name>
</gene>
<sequence length="57" mass="6842">MSGIPDHYFYGLMRDHIERSKAQLRVLNRQLVPLEQERERLVKFIKAFERAVELEGK</sequence>
<organism evidence="1">
    <name type="scientific">marine sediment metagenome</name>
    <dbReference type="NCBI Taxonomy" id="412755"/>
    <lineage>
        <taxon>unclassified sequences</taxon>
        <taxon>metagenomes</taxon>
        <taxon>ecological metagenomes</taxon>
    </lineage>
</organism>
<dbReference type="AlphaFoldDB" id="A0A0F9UL61"/>
<dbReference type="EMBL" id="LAZR01000640">
    <property type="protein sequence ID" value="KKN61926.1"/>
    <property type="molecule type" value="Genomic_DNA"/>
</dbReference>